<accession>A0A1T5K0T3</accession>
<dbReference type="AlphaFoldDB" id="A0A1T5K0T3"/>
<feature type="region of interest" description="Disordered" evidence="1">
    <location>
        <begin position="479"/>
        <end position="500"/>
    </location>
</feature>
<proteinExistence type="predicted"/>
<dbReference type="NCBIfam" id="TIGR01539">
    <property type="entry name" value="portal_lambda"/>
    <property type="match status" value="1"/>
</dbReference>
<dbReference type="Pfam" id="PF05136">
    <property type="entry name" value="Phage_portal_2"/>
    <property type="match status" value="1"/>
</dbReference>
<dbReference type="EMBL" id="FUZV01000001">
    <property type="protein sequence ID" value="SKC57261.1"/>
    <property type="molecule type" value="Genomic_DNA"/>
</dbReference>
<dbReference type="Proteomes" id="UP000190341">
    <property type="component" value="Unassembled WGS sequence"/>
</dbReference>
<feature type="compositionally biased region" description="Polar residues" evidence="1">
    <location>
        <begin position="481"/>
        <end position="494"/>
    </location>
</feature>
<evidence type="ECO:0000313" key="2">
    <source>
        <dbReference type="EMBL" id="SKC57261.1"/>
    </source>
</evidence>
<gene>
    <name evidence="2" type="ORF">SAMN06296058_1258</name>
</gene>
<evidence type="ECO:0000313" key="3">
    <source>
        <dbReference type="Proteomes" id="UP000190341"/>
    </source>
</evidence>
<keyword evidence="3" id="KW-1185">Reference proteome</keyword>
<organism evidence="2 3">
    <name type="scientific">Pseudoxanthomonas indica</name>
    <dbReference type="NCBI Taxonomy" id="428993"/>
    <lineage>
        <taxon>Bacteria</taxon>
        <taxon>Pseudomonadati</taxon>
        <taxon>Pseudomonadota</taxon>
        <taxon>Gammaproteobacteria</taxon>
        <taxon>Lysobacterales</taxon>
        <taxon>Lysobacteraceae</taxon>
        <taxon>Pseudoxanthomonas</taxon>
    </lineage>
</organism>
<dbReference type="GO" id="GO:0005198">
    <property type="term" value="F:structural molecule activity"/>
    <property type="evidence" value="ECO:0007669"/>
    <property type="project" value="InterPro"/>
</dbReference>
<evidence type="ECO:0000256" key="1">
    <source>
        <dbReference type="SAM" id="MobiDB-lite"/>
    </source>
</evidence>
<dbReference type="GO" id="GO:0019068">
    <property type="term" value="P:virion assembly"/>
    <property type="evidence" value="ECO:0007669"/>
    <property type="project" value="InterPro"/>
</dbReference>
<dbReference type="InterPro" id="IPR006429">
    <property type="entry name" value="Phage_lambda_portal"/>
</dbReference>
<dbReference type="STRING" id="428993.SAMN06296058_1258"/>
<reference evidence="2 3" key="1">
    <citation type="submission" date="2017-02" db="EMBL/GenBank/DDBJ databases">
        <authorList>
            <person name="Peterson S.W."/>
        </authorList>
    </citation>
    <scope>NUCLEOTIDE SEQUENCE [LARGE SCALE GENOMIC DNA]</scope>
    <source>
        <strain evidence="2 3">P15</strain>
    </source>
</reference>
<name>A0A1T5K0T3_9GAMM</name>
<sequence length="500" mass="55816">MQLAPGWAAARARSRMRAMAYGQAYEAAETTHLRRQSREMGSGNNVVQMTGTRLRNQARHLDRNHDIISGGLSSVIQNIIGPAGINVVPTPRDAEGNILEGVVDQIMPLYAAWSKRPEVTWMHDWASCQRLLGRTWLRDGECFVQELRGSVPYLEHGSAVPFSLELLEPDLVPLELDDRARRITQGVERNAWGRPVAYHVYRQHPGDPDSYVPETKRVSADLIRHLRTVDRIGQVRGISILASTFTRIEDLKDYEESERIAAKIAASMAAVIIKGDPTMYDPETAPKADRRMRFQPGMVFDNLVSGEDVKSIDSQRPNPNLEPYRNGQLRAIAAPMRISFSTLAKNYNGTYSAQRQELVEQYGAYGVLAYEFVSQMLRPVYERFVHIAVASGELILPPGVTPQSAASADYLPPPMPWINPVHEAQALRTMVRSGFKSATAVIAERGGRMYDTFEQIEHERRWARELGIVLDTDPALVADSGTAQQNQVAKPTSASDEDTQ</sequence>
<protein>
    <submittedName>
        <fullName evidence="2">Phage portal protein, lambda family</fullName>
    </submittedName>
</protein>